<accession>A0A9Q0L5Q5</accession>
<evidence type="ECO:0000313" key="1">
    <source>
        <dbReference type="EMBL" id="KAJ5066453.1"/>
    </source>
</evidence>
<name>A0A9Q0L5Q5_ANAIG</name>
<comment type="caution">
    <text evidence="1">The sequence shown here is derived from an EMBL/GenBank/DDBJ whole genome shotgun (WGS) entry which is preliminary data.</text>
</comment>
<organism evidence="1 2">
    <name type="scientific">Anaeramoeba ignava</name>
    <name type="common">Anaerobic marine amoeba</name>
    <dbReference type="NCBI Taxonomy" id="1746090"/>
    <lineage>
        <taxon>Eukaryota</taxon>
        <taxon>Metamonada</taxon>
        <taxon>Anaeramoebidae</taxon>
        <taxon>Anaeramoeba</taxon>
    </lineage>
</organism>
<evidence type="ECO:0000313" key="2">
    <source>
        <dbReference type="Proteomes" id="UP001149090"/>
    </source>
</evidence>
<reference evidence="1" key="1">
    <citation type="submission" date="2022-10" db="EMBL/GenBank/DDBJ databases">
        <title>Novel sulphate-reducing endosymbionts in the free-living metamonad Anaeramoeba.</title>
        <authorList>
            <person name="Jerlstrom-Hultqvist J."/>
            <person name="Cepicka I."/>
            <person name="Gallot-Lavallee L."/>
            <person name="Salas-Leiva D."/>
            <person name="Curtis B.A."/>
            <person name="Zahonova K."/>
            <person name="Pipaliya S."/>
            <person name="Dacks J."/>
            <person name="Roger A.J."/>
        </authorList>
    </citation>
    <scope>NUCLEOTIDE SEQUENCE</scope>
    <source>
        <strain evidence="1">BMAN</strain>
    </source>
</reference>
<dbReference type="AlphaFoldDB" id="A0A9Q0L5Q5"/>
<sequence length="72" mass="8734">MAVFHFSELISFSNSSISLLKTRDEFFGFFGNSLTRFFDFDFGYNQKKMKNKCRLILVRFEERMIWNLMDKL</sequence>
<gene>
    <name evidence="1" type="ORF">M0811_13566</name>
</gene>
<proteinExistence type="predicted"/>
<protein>
    <submittedName>
        <fullName evidence="1">Uncharacterized protein</fullName>
    </submittedName>
</protein>
<dbReference type="Proteomes" id="UP001149090">
    <property type="component" value="Unassembled WGS sequence"/>
</dbReference>
<dbReference type="EMBL" id="JAPDFW010000142">
    <property type="protein sequence ID" value="KAJ5066453.1"/>
    <property type="molecule type" value="Genomic_DNA"/>
</dbReference>
<keyword evidence="2" id="KW-1185">Reference proteome</keyword>